<dbReference type="GO" id="GO:0003700">
    <property type="term" value="F:DNA-binding transcription factor activity"/>
    <property type="evidence" value="ECO:0007669"/>
    <property type="project" value="InterPro"/>
</dbReference>
<dbReference type="Pfam" id="PF12833">
    <property type="entry name" value="HTH_18"/>
    <property type="match status" value="1"/>
</dbReference>
<dbReference type="PANTHER" id="PTHR43280:SF2">
    <property type="entry name" value="HTH-TYPE TRANSCRIPTIONAL REGULATOR EXSA"/>
    <property type="match status" value="1"/>
</dbReference>
<dbReference type="SUPFAM" id="SSF46689">
    <property type="entry name" value="Homeodomain-like"/>
    <property type="match status" value="1"/>
</dbReference>
<dbReference type="InterPro" id="IPR009057">
    <property type="entry name" value="Homeodomain-like_sf"/>
</dbReference>
<dbReference type="EMBL" id="AWEY01000008">
    <property type="protein sequence ID" value="ERK39754.1"/>
    <property type="molecule type" value="Genomic_DNA"/>
</dbReference>
<evidence type="ECO:0000313" key="5">
    <source>
        <dbReference type="EMBL" id="ERK39754.1"/>
    </source>
</evidence>
<name>U2P7S4_9BACT</name>
<dbReference type="RefSeq" id="WP_021588883.1">
    <property type="nucleotide sequence ID" value="NZ_AWEY01000008.1"/>
</dbReference>
<dbReference type="SMART" id="SM00342">
    <property type="entry name" value="HTH_ARAC"/>
    <property type="match status" value="1"/>
</dbReference>
<keyword evidence="3" id="KW-0804">Transcription</keyword>
<protein>
    <submittedName>
        <fullName evidence="5">DNA-binding helix-turn-helix protein</fullName>
    </submittedName>
</protein>
<dbReference type="PROSITE" id="PS00041">
    <property type="entry name" value="HTH_ARAC_FAMILY_1"/>
    <property type="match status" value="1"/>
</dbReference>
<dbReference type="InterPro" id="IPR018060">
    <property type="entry name" value="HTH_AraC"/>
</dbReference>
<evidence type="ECO:0000256" key="2">
    <source>
        <dbReference type="ARBA" id="ARBA00023125"/>
    </source>
</evidence>
<gene>
    <name evidence="5" type="ORF">HMPREF9135_0120</name>
</gene>
<evidence type="ECO:0000256" key="3">
    <source>
        <dbReference type="ARBA" id="ARBA00023163"/>
    </source>
</evidence>
<keyword evidence="1" id="KW-0805">Transcription regulation</keyword>
<dbReference type="AlphaFoldDB" id="U2P7S4"/>
<comment type="caution">
    <text evidence="5">The sequence shown here is derived from an EMBL/GenBank/DDBJ whole genome shotgun (WGS) entry which is preliminary data.</text>
</comment>
<dbReference type="PANTHER" id="PTHR43280">
    <property type="entry name" value="ARAC-FAMILY TRANSCRIPTIONAL REGULATOR"/>
    <property type="match status" value="1"/>
</dbReference>
<dbReference type="Proteomes" id="UP000016648">
    <property type="component" value="Unassembled WGS sequence"/>
</dbReference>
<dbReference type="Gene3D" id="1.10.10.60">
    <property type="entry name" value="Homeodomain-like"/>
    <property type="match status" value="2"/>
</dbReference>
<keyword evidence="6" id="KW-1185">Reference proteome</keyword>
<accession>U2P7S4</accession>
<evidence type="ECO:0000259" key="4">
    <source>
        <dbReference type="PROSITE" id="PS01124"/>
    </source>
</evidence>
<sequence>MKTEKEKDVFQKLAKYIVEKEMFRDHRLNRDVLRKLVKVSKNNFAPLFEKYAGMSFVNYVNGLRLKRAAEQLTNRPEMTIGEVATDCGVPKIQTFYRVFQKHFGMPPAQYRRIAMEERLREQTPTNE</sequence>
<feature type="domain" description="HTH araC/xylS-type" evidence="4">
    <location>
        <begin position="11"/>
        <end position="113"/>
    </location>
</feature>
<dbReference type="InterPro" id="IPR018062">
    <property type="entry name" value="HTH_AraC-typ_CS"/>
</dbReference>
<dbReference type="GO" id="GO:0043565">
    <property type="term" value="F:sequence-specific DNA binding"/>
    <property type="evidence" value="ECO:0007669"/>
    <property type="project" value="InterPro"/>
</dbReference>
<keyword evidence="2 5" id="KW-0238">DNA-binding</keyword>
<evidence type="ECO:0000256" key="1">
    <source>
        <dbReference type="ARBA" id="ARBA00023015"/>
    </source>
</evidence>
<proteinExistence type="predicted"/>
<evidence type="ECO:0000313" key="6">
    <source>
        <dbReference type="Proteomes" id="UP000016648"/>
    </source>
</evidence>
<reference evidence="5 6" key="1">
    <citation type="submission" date="2013-08" db="EMBL/GenBank/DDBJ databases">
        <authorList>
            <person name="Durkin A.S."/>
            <person name="Haft D.R."/>
            <person name="McCorrison J."/>
            <person name="Torralba M."/>
            <person name="Gillis M."/>
            <person name="Haft D.H."/>
            <person name="Methe B."/>
            <person name="Sutton G."/>
            <person name="Nelson K.E."/>
        </authorList>
    </citation>
    <scope>NUCLEOTIDE SEQUENCE [LARGE SCALE GENOMIC DNA]</scope>
    <source>
        <strain evidence="5 6">F0067</strain>
    </source>
</reference>
<dbReference type="PROSITE" id="PS01124">
    <property type="entry name" value="HTH_ARAC_FAMILY_2"/>
    <property type="match status" value="1"/>
</dbReference>
<dbReference type="PATRIC" id="fig|1115809.3.peg.590"/>
<organism evidence="5 6">
    <name type="scientific">Segatella baroniae F0067</name>
    <dbReference type="NCBI Taxonomy" id="1115809"/>
    <lineage>
        <taxon>Bacteria</taxon>
        <taxon>Pseudomonadati</taxon>
        <taxon>Bacteroidota</taxon>
        <taxon>Bacteroidia</taxon>
        <taxon>Bacteroidales</taxon>
        <taxon>Prevotellaceae</taxon>
        <taxon>Segatella</taxon>
    </lineage>
</organism>